<evidence type="ECO:0000313" key="1">
    <source>
        <dbReference type="EMBL" id="RMA66554.1"/>
    </source>
</evidence>
<comment type="caution">
    <text evidence="1">The sequence shown here is derived from an EMBL/GenBank/DDBJ whole genome shotgun (WGS) entry which is preliminary data.</text>
</comment>
<evidence type="ECO:0000313" key="2">
    <source>
        <dbReference type="Proteomes" id="UP000271339"/>
    </source>
</evidence>
<dbReference type="InterPro" id="IPR012441">
    <property type="entry name" value="DUF1643"/>
</dbReference>
<gene>
    <name evidence="1" type="ORF">BXY75_0981</name>
</gene>
<organism evidence="1 2">
    <name type="scientific">Ulvibacter antarcticus</name>
    <dbReference type="NCBI Taxonomy" id="442714"/>
    <lineage>
        <taxon>Bacteria</taxon>
        <taxon>Pseudomonadati</taxon>
        <taxon>Bacteroidota</taxon>
        <taxon>Flavobacteriia</taxon>
        <taxon>Flavobacteriales</taxon>
        <taxon>Flavobacteriaceae</taxon>
        <taxon>Ulvibacter</taxon>
    </lineage>
</organism>
<keyword evidence="2" id="KW-1185">Reference proteome</keyword>
<evidence type="ECO:0008006" key="3">
    <source>
        <dbReference type="Google" id="ProtNLM"/>
    </source>
</evidence>
<accession>A0A3L9Z1Y9</accession>
<protein>
    <recommendedName>
        <fullName evidence="3">DUF1643 domain-containing protein</fullName>
    </recommendedName>
</protein>
<sequence>MIDSSATFSDDRVYRYALWRIWDSNLPIVNIIGLNPSTANENINDPTMRRCISFSKSWGYGGFYMTNLFAFRTPYPKELLKVDEPIGKKNDFWIMEIANKADKVVLAWGVNGDFHMRNERVIKMLNRKVYCIDKTKYGHPKHPLYLKSNLELIIF</sequence>
<dbReference type="Proteomes" id="UP000271339">
    <property type="component" value="Unassembled WGS sequence"/>
</dbReference>
<dbReference type="AlphaFoldDB" id="A0A3L9Z1Y9"/>
<dbReference type="RefSeq" id="WP_121906539.1">
    <property type="nucleotide sequence ID" value="NZ_REFC01000011.1"/>
</dbReference>
<dbReference type="Pfam" id="PF07799">
    <property type="entry name" value="DUF1643"/>
    <property type="match status" value="1"/>
</dbReference>
<reference evidence="1 2" key="1">
    <citation type="submission" date="2018-10" db="EMBL/GenBank/DDBJ databases">
        <title>Genomic Encyclopedia of Archaeal and Bacterial Type Strains, Phase II (KMG-II): from individual species to whole genera.</title>
        <authorList>
            <person name="Goeker M."/>
        </authorList>
    </citation>
    <scope>NUCLEOTIDE SEQUENCE [LARGE SCALE GENOMIC DNA]</scope>
    <source>
        <strain evidence="1 2">DSM 23424</strain>
    </source>
</reference>
<proteinExistence type="predicted"/>
<dbReference type="OrthoDB" id="9807577at2"/>
<dbReference type="EMBL" id="REFC01000011">
    <property type="protein sequence ID" value="RMA66554.1"/>
    <property type="molecule type" value="Genomic_DNA"/>
</dbReference>
<name>A0A3L9Z1Y9_9FLAO</name>